<dbReference type="EMBL" id="KQ979236">
    <property type="protein sequence ID" value="KYN22146.1"/>
    <property type="molecule type" value="Genomic_DNA"/>
</dbReference>
<organism evidence="2 3">
    <name type="scientific">Trachymyrmex cornetzi</name>
    <dbReference type="NCBI Taxonomy" id="471704"/>
    <lineage>
        <taxon>Eukaryota</taxon>
        <taxon>Metazoa</taxon>
        <taxon>Ecdysozoa</taxon>
        <taxon>Arthropoda</taxon>
        <taxon>Hexapoda</taxon>
        <taxon>Insecta</taxon>
        <taxon>Pterygota</taxon>
        <taxon>Neoptera</taxon>
        <taxon>Endopterygota</taxon>
        <taxon>Hymenoptera</taxon>
        <taxon>Apocrita</taxon>
        <taxon>Aculeata</taxon>
        <taxon>Formicoidea</taxon>
        <taxon>Formicidae</taxon>
        <taxon>Myrmicinae</taxon>
        <taxon>Trachymyrmex</taxon>
    </lineage>
</organism>
<keyword evidence="1" id="KW-1133">Transmembrane helix</keyword>
<evidence type="ECO:0000313" key="3">
    <source>
        <dbReference type="Proteomes" id="UP000078492"/>
    </source>
</evidence>
<keyword evidence="3" id="KW-1185">Reference proteome</keyword>
<sequence>MVGTGQCPGTTMLLKEHIGPLRLQFPGSSRAVWIVSYLKHSSTCNVLFGPVLIIVTRRRFYSKQYSVINAGNETQGHSISFHFRSTIRRKGIRDNSSSCSEFVSDSLCEVKHIDVKVMFYLLYIKC</sequence>
<keyword evidence="1" id="KW-0472">Membrane</keyword>
<evidence type="ECO:0000313" key="2">
    <source>
        <dbReference type="EMBL" id="KYN22146.1"/>
    </source>
</evidence>
<gene>
    <name evidence="2" type="ORF">ALC57_05423</name>
</gene>
<keyword evidence="1" id="KW-0812">Transmembrane</keyword>
<name>A0A195EAK0_9HYME</name>
<proteinExistence type="predicted"/>
<accession>A0A195EAK0</accession>
<dbReference type="AlphaFoldDB" id="A0A195EAK0"/>
<dbReference type="Proteomes" id="UP000078492">
    <property type="component" value="Unassembled WGS sequence"/>
</dbReference>
<evidence type="ECO:0000256" key="1">
    <source>
        <dbReference type="SAM" id="Phobius"/>
    </source>
</evidence>
<protein>
    <submittedName>
        <fullName evidence="2">Uncharacterized protein</fullName>
    </submittedName>
</protein>
<reference evidence="2 3" key="1">
    <citation type="submission" date="2015-09" db="EMBL/GenBank/DDBJ databases">
        <title>Trachymyrmex cornetzi WGS genome.</title>
        <authorList>
            <person name="Nygaard S."/>
            <person name="Hu H."/>
            <person name="Boomsma J."/>
            <person name="Zhang G."/>
        </authorList>
    </citation>
    <scope>NUCLEOTIDE SEQUENCE [LARGE SCALE GENOMIC DNA]</scope>
    <source>
        <strain evidence="2">Tcor2-1</strain>
        <tissue evidence="2">Whole body</tissue>
    </source>
</reference>
<feature type="transmembrane region" description="Helical" evidence="1">
    <location>
        <begin position="31"/>
        <end position="55"/>
    </location>
</feature>